<dbReference type="InterPro" id="IPR011043">
    <property type="entry name" value="Gal_Oxase/kelch_b-propeller"/>
</dbReference>
<evidence type="ECO:0000259" key="3">
    <source>
        <dbReference type="Pfam" id="PF09118"/>
    </source>
</evidence>
<gene>
    <name evidence="4" type="ORF">TIFTF001_025993</name>
    <name evidence="5" type="ORF">TIFTF001_027681</name>
</gene>
<dbReference type="InterPro" id="IPR037293">
    <property type="entry name" value="Gal_Oxidase_central_sf"/>
</dbReference>
<dbReference type="EMBL" id="BTGU01000079">
    <property type="protein sequence ID" value="GMN58582.1"/>
    <property type="molecule type" value="Genomic_DNA"/>
</dbReference>
<organism evidence="4 6">
    <name type="scientific">Ficus carica</name>
    <name type="common">Common fig</name>
    <dbReference type="NCBI Taxonomy" id="3494"/>
    <lineage>
        <taxon>Eukaryota</taxon>
        <taxon>Viridiplantae</taxon>
        <taxon>Streptophyta</taxon>
        <taxon>Embryophyta</taxon>
        <taxon>Tracheophyta</taxon>
        <taxon>Spermatophyta</taxon>
        <taxon>Magnoliopsida</taxon>
        <taxon>eudicotyledons</taxon>
        <taxon>Gunneridae</taxon>
        <taxon>Pentapetalae</taxon>
        <taxon>rosids</taxon>
        <taxon>fabids</taxon>
        <taxon>Rosales</taxon>
        <taxon>Moraceae</taxon>
        <taxon>Ficeae</taxon>
        <taxon>Ficus</taxon>
    </lineage>
</organism>
<dbReference type="PANTHER" id="PTHR32208">
    <property type="entry name" value="SECRETED PROTEIN-RELATED"/>
    <property type="match status" value="1"/>
</dbReference>
<protein>
    <submittedName>
        <fullName evidence="4">Uncharacterized protein</fullName>
    </submittedName>
</protein>
<proteinExistence type="predicted"/>
<evidence type="ECO:0000259" key="2">
    <source>
        <dbReference type="Pfam" id="PF07250"/>
    </source>
</evidence>
<dbReference type="InterPro" id="IPR015202">
    <property type="entry name" value="GO-like_E_set"/>
</dbReference>
<evidence type="ECO:0000313" key="6">
    <source>
        <dbReference type="Proteomes" id="UP001187192"/>
    </source>
</evidence>
<dbReference type="Pfam" id="PF09118">
    <property type="entry name" value="GO-like_E_set"/>
    <property type="match status" value="1"/>
</dbReference>
<dbReference type="EMBL" id="BTGU01000066">
    <property type="protein sequence ID" value="GMN56881.1"/>
    <property type="molecule type" value="Genomic_DNA"/>
</dbReference>
<reference evidence="4" key="1">
    <citation type="submission" date="2023-07" db="EMBL/GenBank/DDBJ databases">
        <title>draft genome sequence of fig (Ficus carica).</title>
        <authorList>
            <person name="Takahashi T."/>
            <person name="Nishimura K."/>
        </authorList>
    </citation>
    <scope>NUCLEOTIDE SEQUENCE</scope>
</reference>
<dbReference type="Gene3D" id="2.130.10.80">
    <property type="entry name" value="Galactose oxidase/kelch, beta-propeller"/>
    <property type="match status" value="1"/>
</dbReference>
<evidence type="ECO:0000313" key="4">
    <source>
        <dbReference type="EMBL" id="GMN56881.1"/>
    </source>
</evidence>
<keyword evidence="1" id="KW-0732">Signal</keyword>
<accession>A0AA88AZA9</accession>
<keyword evidence="6" id="KW-1185">Reference proteome</keyword>
<dbReference type="CDD" id="cd02851">
    <property type="entry name" value="E_set_GO_C"/>
    <property type="match status" value="1"/>
</dbReference>
<comment type="caution">
    <text evidence="4">The sequence shown here is derived from an EMBL/GenBank/DDBJ whole genome shotgun (WGS) entry which is preliminary data.</text>
</comment>
<feature type="domain" description="Glyoxal oxidase N-terminal" evidence="2">
    <location>
        <begin position="57"/>
        <end position="397"/>
    </location>
</feature>
<dbReference type="SUPFAM" id="SSF81296">
    <property type="entry name" value="E set domains"/>
    <property type="match status" value="1"/>
</dbReference>
<dbReference type="InterPro" id="IPR014756">
    <property type="entry name" value="Ig_E-set"/>
</dbReference>
<dbReference type="Gramene" id="FCD_00013119-RA">
    <property type="protein sequence ID" value="FCD_00013119-RA:cds"/>
    <property type="gene ID" value="FCD_00013119"/>
</dbReference>
<dbReference type="InterPro" id="IPR013783">
    <property type="entry name" value="Ig-like_fold"/>
</dbReference>
<dbReference type="PANTHER" id="PTHR32208:SF54">
    <property type="entry name" value="ALDEHYDE OXIDASE GLOX-LIKE"/>
    <property type="match status" value="1"/>
</dbReference>
<name>A0AA88AZA9_FICCA</name>
<dbReference type="AlphaFoldDB" id="A0AA88AZA9"/>
<feature type="domain" description="Galactose oxidase-like Early set" evidence="3">
    <location>
        <begin position="440"/>
        <end position="535"/>
    </location>
</feature>
<dbReference type="InterPro" id="IPR009880">
    <property type="entry name" value="Glyoxal_oxidase_N"/>
</dbReference>
<dbReference type="Gene3D" id="2.60.40.10">
    <property type="entry name" value="Immunoglobulins"/>
    <property type="match status" value="1"/>
</dbReference>
<dbReference type="SUPFAM" id="SSF50965">
    <property type="entry name" value="Galactose oxidase, central domain"/>
    <property type="match status" value="1"/>
</dbReference>
<sequence>MEDKNNSRSINKISIIVLFIFSIKFLGHINGVLSSPGVDPRQGRWELLLDNVGVVAMHMALTHRNTVVISDQTEAGESGYRLRRRYGSGGRRCSSSGDDASDSDCYAHSVEYDVSTNQIRPLRLESDTWCSSGSFLSNGTLLQTGGYGDGSRRIRYFSPCADRRCDWTQSRRSLSDERWYASSVALPEKDRVMVVGGRRVFSYEFVPKTDSDENSSHLPLLKRTNERRSQGNNLYPFVHLSSDGNLFIFANRDSILFNYRRNRVVRNFPRIPGGGSRNYPSTGSSVILPLDHHDNFERVEVMICGGAASGAYLSAREDHRYREGLSSCGRMVIAGNSSDEEPRWHMEDMPGPRLMNDMIILPTGNVLIINGAERGAAGWELARNASHRPFLYNPNETYRTGRDVSYPTELRLQAFIPHYMSQQYNGHRPSNITIHYAESHGTGARYGEEFRVLFWLGRRPSDDLQFTVYPPPFTTHSMSMNQRLLRLRARRVERRAGGWVNVVLEAPPSPDVAPSGYYLLTIVNGGVPSVSQWLRFIHPNLA</sequence>
<evidence type="ECO:0000256" key="1">
    <source>
        <dbReference type="ARBA" id="ARBA00022729"/>
    </source>
</evidence>
<dbReference type="Proteomes" id="UP001187192">
    <property type="component" value="Unassembled WGS sequence"/>
</dbReference>
<evidence type="ECO:0000313" key="5">
    <source>
        <dbReference type="EMBL" id="GMN58582.1"/>
    </source>
</evidence>
<dbReference type="Pfam" id="PF07250">
    <property type="entry name" value="Glyoxal_oxid_N"/>
    <property type="match status" value="1"/>
</dbReference>